<proteinExistence type="predicted"/>
<evidence type="ECO:0000313" key="3">
    <source>
        <dbReference type="Proteomes" id="UP000176608"/>
    </source>
</evidence>
<dbReference type="Proteomes" id="UP000176608">
    <property type="component" value="Unassembled WGS sequence"/>
</dbReference>
<evidence type="ECO:0000256" key="1">
    <source>
        <dbReference type="SAM" id="Phobius"/>
    </source>
</evidence>
<keyword evidence="1" id="KW-0472">Membrane</keyword>
<keyword evidence="1" id="KW-0812">Transmembrane</keyword>
<evidence type="ECO:0000313" key="2">
    <source>
        <dbReference type="EMBL" id="OGC47811.1"/>
    </source>
</evidence>
<dbReference type="PANTHER" id="PTHR37938">
    <property type="entry name" value="BLL0215 PROTEIN"/>
    <property type="match status" value="1"/>
</dbReference>
<dbReference type="AlphaFoldDB" id="A0A1F4US57"/>
<accession>A0A1F4US57</accession>
<organism evidence="2 3">
    <name type="scientific">candidate division WWE3 bacterium RIFCSPHIGHO2_01_FULL_42_13</name>
    <dbReference type="NCBI Taxonomy" id="1802617"/>
    <lineage>
        <taxon>Bacteria</taxon>
        <taxon>Katanobacteria</taxon>
    </lineage>
</organism>
<keyword evidence="1" id="KW-1133">Transmembrane helix</keyword>
<sequence>MMKILYSSFLRDPENVCFEGEDKDEKIILVLRQHLITNTPWILFSVFLLFAPIFLPILLRLNQITFFSSLPLSYRFIIGTFWYVFFFGYLFTSFLGWYFTVYLVTNKRLVDIDFEGLIHRRFSDALLSNVEDLTHQISGALQVIFNYGTLHIQTAGEHRELDFEDIPTPTKVHDIVSDLSAEAHRKLGPRHDD</sequence>
<name>A0A1F4US57_UNCKA</name>
<feature type="transmembrane region" description="Helical" evidence="1">
    <location>
        <begin position="41"/>
        <end position="61"/>
    </location>
</feature>
<reference evidence="2 3" key="1">
    <citation type="journal article" date="2016" name="Nat. Commun.">
        <title>Thousands of microbial genomes shed light on interconnected biogeochemical processes in an aquifer system.</title>
        <authorList>
            <person name="Anantharaman K."/>
            <person name="Brown C.T."/>
            <person name="Hug L.A."/>
            <person name="Sharon I."/>
            <person name="Castelle C.J."/>
            <person name="Probst A.J."/>
            <person name="Thomas B.C."/>
            <person name="Singh A."/>
            <person name="Wilkins M.J."/>
            <person name="Karaoz U."/>
            <person name="Brodie E.L."/>
            <person name="Williams K.H."/>
            <person name="Hubbard S.S."/>
            <person name="Banfield J.F."/>
        </authorList>
    </citation>
    <scope>NUCLEOTIDE SEQUENCE [LARGE SCALE GENOMIC DNA]</scope>
</reference>
<protein>
    <submittedName>
        <fullName evidence="2">Uncharacterized protein</fullName>
    </submittedName>
</protein>
<dbReference type="PANTHER" id="PTHR37938:SF1">
    <property type="entry name" value="BLL0215 PROTEIN"/>
    <property type="match status" value="1"/>
</dbReference>
<feature type="transmembrane region" description="Helical" evidence="1">
    <location>
        <begin position="81"/>
        <end position="104"/>
    </location>
</feature>
<gene>
    <name evidence="2" type="ORF">A2886_00285</name>
</gene>
<dbReference type="STRING" id="1802617.A2886_00285"/>
<dbReference type="EMBL" id="MEVA01000003">
    <property type="protein sequence ID" value="OGC47811.1"/>
    <property type="molecule type" value="Genomic_DNA"/>
</dbReference>
<comment type="caution">
    <text evidence="2">The sequence shown here is derived from an EMBL/GenBank/DDBJ whole genome shotgun (WGS) entry which is preliminary data.</text>
</comment>